<dbReference type="InterPro" id="IPR012337">
    <property type="entry name" value="RNaseH-like_sf"/>
</dbReference>
<evidence type="ECO:0000259" key="1">
    <source>
        <dbReference type="PROSITE" id="PS50994"/>
    </source>
</evidence>
<name>A0AAQ3WDT5_PASNO</name>
<dbReference type="PANTHER" id="PTHR45835:SF99">
    <property type="entry name" value="CHROMO DOMAIN-CONTAINING PROTEIN-RELATED"/>
    <property type="match status" value="1"/>
</dbReference>
<dbReference type="Gene3D" id="2.40.50.40">
    <property type="match status" value="1"/>
</dbReference>
<dbReference type="SUPFAM" id="SSF53098">
    <property type="entry name" value="Ribonuclease H-like"/>
    <property type="match status" value="1"/>
</dbReference>
<dbReference type="InterPro" id="IPR036397">
    <property type="entry name" value="RNaseH_sf"/>
</dbReference>
<dbReference type="Gene3D" id="1.10.340.70">
    <property type="match status" value="1"/>
</dbReference>
<keyword evidence="3" id="KW-1185">Reference proteome</keyword>
<sequence>MGKKKRACFTLDDQGVLWFKNRLVVPKDMELRKRILDEVRTSMFTMHPGSNKMYQDLKQKFWWTRMKREIAKYVSECDVCQRIKADHLKPAGMLQPLALPAWKWEDIHMDFIVGLSRTQKGYDSIWVIIDRLTKSAHFIPVKTTYTAATYARGSLFVSRFWEHLQTALGTTLIHSSAYHPQTSGQVERVNQILEDMLRACALAYSTKWDECLPLTEFAYNNRYQKSLEMAPFEALYGRRCRTPLNWSEPGERVTFGLDLVSQAEEQVKLIHNNLKRAQSRQKSYSDKRRRPLVFEVDDHVYLRVSPMKGVHHFGVKGKLAPRYVGPFKITKQCGPIAYRLELPPHLAAVHNIFHVSQLKKCLRVPEEAVDTSQIQIEPDLTYEERPIKILDQKQRATRRRAINFYKVQWSNHSEEEATWEQEEYLQTKYPGFLSATTNEYV</sequence>
<dbReference type="Pfam" id="PF24626">
    <property type="entry name" value="SH3_Tf2-1"/>
    <property type="match status" value="1"/>
</dbReference>
<dbReference type="InterPro" id="IPR041588">
    <property type="entry name" value="Integrase_H2C2"/>
</dbReference>
<dbReference type="FunFam" id="1.10.340.70:FF:000001">
    <property type="entry name" value="Retrovirus-related Pol polyprotein from transposon gypsy-like Protein"/>
    <property type="match status" value="1"/>
</dbReference>
<dbReference type="GO" id="GO:0003676">
    <property type="term" value="F:nucleic acid binding"/>
    <property type="evidence" value="ECO:0007669"/>
    <property type="project" value="InterPro"/>
</dbReference>
<dbReference type="PANTHER" id="PTHR45835">
    <property type="entry name" value="YALI0A06105P"/>
    <property type="match status" value="1"/>
</dbReference>
<dbReference type="InterPro" id="IPR001584">
    <property type="entry name" value="Integrase_cat-core"/>
</dbReference>
<accession>A0AAQ3WDT5</accession>
<dbReference type="InterPro" id="IPR056924">
    <property type="entry name" value="SH3_Tf2-1"/>
</dbReference>
<dbReference type="PROSITE" id="PS50994">
    <property type="entry name" value="INTEGRASE"/>
    <property type="match status" value="1"/>
</dbReference>
<dbReference type="SUPFAM" id="SSF54160">
    <property type="entry name" value="Chromo domain-like"/>
    <property type="match status" value="1"/>
</dbReference>
<reference evidence="2 3" key="1">
    <citation type="submission" date="2024-02" db="EMBL/GenBank/DDBJ databases">
        <title>High-quality chromosome-scale genome assembly of Pensacola bahiagrass (Paspalum notatum Flugge var. saurae).</title>
        <authorList>
            <person name="Vega J.M."/>
            <person name="Podio M."/>
            <person name="Orjuela J."/>
            <person name="Siena L.A."/>
            <person name="Pessino S.C."/>
            <person name="Combes M.C."/>
            <person name="Mariac C."/>
            <person name="Albertini E."/>
            <person name="Pupilli F."/>
            <person name="Ortiz J.P.A."/>
            <person name="Leblanc O."/>
        </authorList>
    </citation>
    <scope>NUCLEOTIDE SEQUENCE [LARGE SCALE GENOMIC DNA]</scope>
    <source>
        <strain evidence="2">R1</strain>
        <tissue evidence="2">Leaf</tissue>
    </source>
</reference>
<dbReference type="AlphaFoldDB" id="A0AAQ3WDT5"/>
<dbReference type="EMBL" id="CP144746">
    <property type="protein sequence ID" value="WVZ58467.1"/>
    <property type="molecule type" value="Genomic_DNA"/>
</dbReference>
<dbReference type="Gene3D" id="3.30.420.10">
    <property type="entry name" value="Ribonuclease H-like superfamily/Ribonuclease H"/>
    <property type="match status" value="1"/>
</dbReference>
<dbReference type="InterPro" id="IPR016197">
    <property type="entry name" value="Chromo-like_dom_sf"/>
</dbReference>
<dbReference type="Pfam" id="PF17921">
    <property type="entry name" value="Integrase_H2C2"/>
    <property type="match status" value="1"/>
</dbReference>
<dbReference type="Proteomes" id="UP001341281">
    <property type="component" value="Chromosome 02"/>
</dbReference>
<evidence type="ECO:0000313" key="2">
    <source>
        <dbReference type="EMBL" id="WVZ58467.1"/>
    </source>
</evidence>
<protein>
    <recommendedName>
        <fullName evidence="1">Integrase catalytic domain-containing protein</fullName>
    </recommendedName>
</protein>
<organism evidence="2 3">
    <name type="scientific">Paspalum notatum var. saurae</name>
    <dbReference type="NCBI Taxonomy" id="547442"/>
    <lineage>
        <taxon>Eukaryota</taxon>
        <taxon>Viridiplantae</taxon>
        <taxon>Streptophyta</taxon>
        <taxon>Embryophyta</taxon>
        <taxon>Tracheophyta</taxon>
        <taxon>Spermatophyta</taxon>
        <taxon>Magnoliopsida</taxon>
        <taxon>Liliopsida</taxon>
        <taxon>Poales</taxon>
        <taxon>Poaceae</taxon>
        <taxon>PACMAD clade</taxon>
        <taxon>Panicoideae</taxon>
        <taxon>Andropogonodae</taxon>
        <taxon>Paspaleae</taxon>
        <taxon>Paspalinae</taxon>
        <taxon>Paspalum</taxon>
    </lineage>
</organism>
<gene>
    <name evidence="2" type="ORF">U9M48_008741</name>
</gene>
<feature type="domain" description="Integrase catalytic" evidence="1">
    <location>
        <begin position="152"/>
        <end position="239"/>
    </location>
</feature>
<evidence type="ECO:0000313" key="3">
    <source>
        <dbReference type="Proteomes" id="UP001341281"/>
    </source>
</evidence>
<proteinExistence type="predicted"/>
<dbReference type="GO" id="GO:0015074">
    <property type="term" value="P:DNA integration"/>
    <property type="evidence" value="ECO:0007669"/>
    <property type="project" value="InterPro"/>
</dbReference>